<feature type="domain" description="CRAL-TRIO" evidence="1">
    <location>
        <begin position="107"/>
        <end position="271"/>
    </location>
</feature>
<evidence type="ECO:0000313" key="2">
    <source>
        <dbReference type="EMBL" id="KAK9500565.1"/>
    </source>
</evidence>
<dbReference type="SUPFAM" id="SSF52087">
    <property type="entry name" value="CRAL/TRIO domain"/>
    <property type="match status" value="1"/>
</dbReference>
<sequence length="327" mass="38616">MNGKKKSTLEYEMEKHQELWDEMNERVLKDINYSWKQIQLDLEHVRQWLKDQHHLPECRLKESDNFLTMYLTGCKGSVETVKRKLDAYYTLRGKSEIYRDRDPLDPDYQKMSDIWHQIFIPRPTKKGQFIFLTRLADNIGEIPANPIMNGYKRTININDIGMRHTKVILPSISILDYDRFPAALATAITPALVRDVRFILEKTFPFRIFKMICINVSPIVEFAINSVVKPLLKKKIKERFIVTSKGYEELLKYIDKDVLPKDLQGDYPLTVKEINDAWKEFEIENRDWFINELSEEVDETKRIDTGIKYTEDDLFGVQGTLKKLDID</sequence>
<dbReference type="Pfam" id="PF00650">
    <property type="entry name" value="CRAL_TRIO"/>
    <property type="match status" value="1"/>
</dbReference>
<dbReference type="PANTHER" id="PTHR10174">
    <property type="entry name" value="ALPHA-TOCOPHEROL TRANSFER PROTEIN-RELATED"/>
    <property type="match status" value="1"/>
</dbReference>
<dbReference type="PROSITE" id="PS50191">
    <property type="entry name" value="CRAL_TRIO"/>
    <property type="match status" value="1"/>
</dbReference>
<dbReference type="InterPro" id="IPR001251">
    <property type="entry name" value="CRAL-TRIO_dom"/>
</dbReference>
<name>A0AAW1CWH5_9HEMI</name>
<evidence type="ECO:0000313" key="3">
    <source>
        <dbReference type="Proteomes" id="UP001461498"/>
    </source>
</evidence>
<protein>
    <recommendedName>
        <fullName evidence="1">CRAL-TRIO domain-containing protein</fullName>
    </recommendedName>
</protein>
<dbReference type="InterPro" id="IPR036273">
    <property type="entry name" value="CRAL/TRIO_N_dom_sf"/>
</dbReference>
<dbReference type="InterPro" id="IPR036865">
    <property type="entry name" value="CRAL-TRIO_dom_sf"/>
</dbReference>
<gene>
    <name evidence="2" type="ORF">O3M35_001807</name>
</gene>
<comment type="caution">
    <text evidence="2">The sequence shown here is derived from an EMBL/GenBank/DDBJ whole genome shotgun (WGS) entry which is preliminary data.</text>
</comment>
<organism evidence="2 3">
    <name type="scientific">Rhynocoris fuscipes</name>
    <dbReference type="NCBI Taxonomy" id="488301"/>
    <lineage>
        <taxon>Eukaryota</taxon>
        <taxon>Metazoa</taxon>
        <taxon>Ecdysozoa</taxon>
        <taxon>Arthropoda</taxon>
        <taxon>Hexapoda</taxon>
        <taxon>Insecta</taxon>
        <taxon>Pterygota</taxon>
        <taxon>Neoptera</taxon>
        <taxon>Paraneoptera</taxon>
        <taxon>Hemiptera</taxon>
        <taxon>Heteroptera</taxon>
        <taxon>Panheteroptera</taxon>
        <taxon>Cimicomorpha</taxon>
        <taxon>Reduviidae</taxon>
        <taxon>Harpactorinae</taxon>
        <taxon>Harpactorini</taxon>
        <taxon>Rhynocoris</taxon>
    </lineage>
</organism>
<dbReference type="PANTHER" id="PTHR10174:SF224">
    <property type="entry name" value="RETINOL-BINDING PROTEIN PINTA"/>
    <property type="match status" value="1"/>
</dbReference>
<accession>A0AAW1CWH5</accession>
<proteinExistence type="predicted"/>
<dbReference type="Proteomes" id="UP001461498">
    <property type="component" value="Unassembled WGS sequence"/>
</dbReference>
<dbReference type="CDD" id="cd00170">
    <property type="entry name" value="SEC14"/>
    <property type="match status" value="1"/>
</dbReference>
<dbReference type="GO" id="GO:0016020">
    <property type="term" value="C:membrane"/>
    <property type="evidence" value="ECO:0007669"/>
    <property type="project" value="TreeGrafter"/>
</dbReference>
<dbReference type="SUPFAM" id="SSF46938">
    <property type="entry name" value="CRAL/TRIO N-terminal domain"/>
    <property type="match status" value="1"/>
</dbReference>
<evidence type="ECO:0000259" key="1">
    <source>
        <dbReference type="PROSITE" id="PS50191"/>
    </source>
</evidence>
<reference evidence="2 3" key="1">
    <citation type="submission" date="2022-12" db="EMBL/GenBank/DDBJ databases">
        <title>Chromosome-level genome assembly of true bugs.</title>
        <authorList>
            <person name="Ma L."/>
            <person name="Li H."/>
        </authorList>
    </citation>
    <scope>NUCLEOTIDE SEQUENCE [LARGE SCALE GENOMIC DNA]</scope>
    <source>
        <strain evidence="2">Lab_2022b</strain>
    </source>
</reference>
<dbReference type="AlphaFoldDB" id="A0AAW1CWH5"/>
<keyword evidence="3" id="KW-1185">Reference proteome</keyword>
<dbReference type="GO" id="GO:1902936">
    <property type="term" value="F:phosphatidylinositol bisphosphate binding"/>
    <property type="evidence" value="ECO:0007669"/>
    <property type="project" value="TreeGrafter"/>
</dbReference>
<dbReference type="Gene3D" id="3.40.525.10">
    <property type="entry name" value="CRAL-TRIO lipid binding domain"/>
    <property type="match status" value="1"/>
</dbReference>
<dbReference type="EMBL" id="JAPXFL010000010">
    <property type="protein sequence ID" value="KAK9500565.1"/>
    <property type="molecule type" value="Genomic_DNA"/>
</dbReference>